<dbReference type="Proteomes" id="UP000552757">
    <property type="component" value="Unassembled WGS sequence"/>
</dbReference>
<proteinExistence type="predicted"/>
<reference evidence="1 2" key="1">
    <citation type="submission" date="2020-08" db="EMBL/GenBank/DDBJ databases">
        <title>Genomic Encyclopedia of Type Strains, Phase IV (KMG-IV): sequencing the most valuable type-strain genomes for metagenomic binning, comparative biology and taxonomic classification.</title>
        <authorList>
            <person name="Goeker M."/>
        </authorList>
    </citation>
    <scope>NUCLEOTIDE SEQUENCE [LARGE SCALE GENOMIC DNA]</scope>
    <source>
        <strain evidence="1 2">DSM 29348</strain>
    </source>
</reference>
<protein>
    <submittedName>
        <fullName evidence="1">Uncharacterized protein</fullName>
    </submittedName>
</protein>
<sequence length="149" mass="15982">MSLLLAASLVSCADASISRREVIARQIEKVVVLPEGAGRLEEYGRNYAFASDKQVLAVYLMPLPSSADDDGCEIMLDNLSSRPCSESEISDISGIEGAASSALARAGEVRWFKAEGELPFILDGGCTQVTLRYDLVAQRVTTIYCNGDA</sequence>
<evidence type="ECO:0000313" key="2">
    <source>
        <dbReference type="Proteomes" id="UP000552757"/>
    </source>
</evidence>
<dbReference type="EMBL" id="JACIEB010000003">
    <property type="protein sequence ID" value="MBB3982129.1"/>
    <property type="molecule type" value="Genomic_DNA"/>
</dbReference>
<evidence type="ECO:0000313" key="1">
    <source>
        <dbReference type="EMBL" id="MBB3982129.1"/>
    </source>
</evidence>
<organism evidence="1 2">
    <name type="scientific">Sphingobium fontiphilum</name>
    <dbReference type="NCBI Taxonomy" id="944425"/>
    <lineage>
        <taxon>Bacteria</taxon>
        <taxon>Pseudomonadati</taxon>
        <taxon>Pseudomonadota</taxon>
        <taxon>Alphaproteobacteria</taxon>
        <taxon>Sphingomonadales</taxon>
        <taxon>Sphingomonadaceae</taxon>
        <taxon>Sphingobium</taxon>
    </lineage>
</organism>
<dbReference type="AlphaFoldDB" id="A0A7W6GQK1"/>
<accession>A0A7W6GQK1</accession>
<dbReference type="RefSeq" id="WP_183955183.1">
    <property type="nucleotide sequence ID" value="NZ_JACIEB010000003.1"/>
</dbReference>
<keyword evidence="2" id="KW-1185">Reference proteome</keyword>
<name>A0A7W6GQK1_9SPHN</name>
<comment type="caution">
    <text evidence="1">The sequence shown here is derived from an EMBL/GenBank/DDBJ whole genome shotgun (WGS) entry which is preliminary data.</text>
</comment>
<gene>
    <name evidence="1" type="ORF">GGR44_001788</name>
</gene>